<sequence length="115" mass="13687">MRRDIKLYVNDILDAILAIEKFVEGMNFEKFKRDDKTSSAVIRKFEIIGEATKHIPDEIRQKYPNIPWKEMAGFRDKLIHFYFGIKYELVWNTIKIELPELKNKIEKVLKELGGE</sequence>
<keyword evidence="8" id="KW-1185">Reference proteome</keyword>
<dbReference type="InterPro" id="IPR008201">
    <property type="entry name" value="HepT-like"/>
</dbReference>
<evidence type="ECO:0000313" key="7">
    <source>
        <dbReference type="EMBL" id="APT74575.1"/>
    </source>
</evidence>
<evidence type="ECO:0000256" key="6">
    <source>
        <dbReference type="ARBA" id="ARBA00024207"/>
    </source>
</evidence>
<reference evidence="7 8" key="1">
    <citation type="submission" date="2014-02" db="EMBL/GenBank/DDBJ databases">
        <title>Diversity of Thermotogales isolates from hydrothermal vents.</title>
        <authorList>
            <person name="Haverkamp T.H.A."/>
            <person name="Lossouarn J."/>
            <person name="Geslin C."/>
            <person name="Nesbo C.L."/>
        </authorList>
    </citation>
    <scope>NUCLEOTIDE SEQUENCE [LARGE SCALE GENOMIC DNA]</scope>
    <source>
        <strain evidence="7 8">431</strain>
    </source>
</reference>
<dbReference type="InterPro" id="IPR051813">
    <property type="entry name" value="HepT_RNase_toxin"/>
</dbReference>
<keyword evidence="4" id="KW-0547">Nucleotide-binding</keyword>
<organism evidence="7 8">
    <name type="scientific">Thermosipho melanesiensis</name>
    <dbReference type="NCBI Taxonomy" id="46541"/>
    <lineage>
        <taxon>Bacteria</taxon>
        <taxon>Thermotogati</taxon>
        <taxon>Thermotogota</taxon>
        <taxon>Thermotogae</taxon>
        <taxon>Thermotogales</taxon>
        <taxon>Fervidobacteriaceae</taxon>
        <taxon>Thermosipho</taxon>
    </lineage>
</organism>
<evidence type="ECO:0008006" key="9">
    <source>
        <dbReference type="Google" id="ProtNLM"/>
    </source>
</evidence>
<comment type="similarity">
    <text evidence="6">Belongs to the HepT RNase toxin family.</text>
</comment>
<gene>
    <name evidence="7" type="ORF">BW47_08955</name>
</gene>
<keyword evidence="5" id="KW-0378">Hydrolase</keyword>
<dbReference type="PANTHER" id="PTHR34139">
    <property type="entry name" value="UPF0331 PROTEIN MJ0127"/>
    <property type="match status" value="1"/>
</dbReference>
<dbReference type="PANTHER" id="PTHR34139:SF1">
    <property type="entry name" value="RNASE MJ1380-RELATED"/>
    <property type="match status" value="1"/>
</dbReference>
<evidence type="ECO:0000256" key="4">
    <source>
        <dbReference type="ARBA" id="ARBA00022741"/>
    </source>
</evidence>
<dbReference type="RefSeq" id="WP_012057895.1">
    <property type="nucleotide sequence ID" value="NZ_CP007389.1"/>
</dbReference>
<evidence type="ECO:0000256" key="3">
    <source>
        <dbReference type="ARBA" id="ARBA00022722"/>
    </source>
</evidence>
<evidence type="ECO:0000256" key="5">
    <source>
        <dbReference type="ARBA" id="ARBA00022801"/>
    </source>
</evidence>
<dbReference type="InterPro" id="IPR037038">
    <property type="entry name" value="HepT-like_sf"/>
</dbReference>
<keyword evidence="3" id="KW-0540">Nuclease</keyword>
<protein>
    <recommendedName>
        <fullName evidence="9">DUF86 domain-containing protein</fullName>
    </recommendedName>
</protein>
<keyword evidence="2" id="KW-1277">Toxin-antitoxin system</keyword>
<dbReference type="Gene3D" id="1.20.120.580">
    <property type="entry name" value="bsu32300-like"/>
    <property type="match status" value="1"/>
</dbReference>
<keyword evidence="1" id="KW-0597">Phosphoprotein</keyword>
<dbReference type="Proteomes" id="UP000185490">
    <property type="component" value="Chromosome"/>
</dbReference>
<dbReference type="EMBL" id="CP007389">
    <property type="protein sequence ID" value="APT74575.1"/>
    <property type="molecule type" value="Genomic_DNA"/>
</dbReference>
<name>A0ABN4UWU7_9BACT</name>
<evidence type="ECO:0000256" key="2">
    <source>
        <dbReference type="ARBA" id="ARBA00022649"/>
    </source>
</evidence>
<accession>A0ABN4UWU7</accession>
<evidence type="ECO:0000256" key="1">
    <source>
        <dbReference type="ARBA" id="ARBA00022553"/>
    </source>
</evidence>
<evidence type="ECO:0000313" key="8">
    <source>
        <dbReference type="Proteomes" id="UP000185490"/>
    </source>
</evidence>
<dbReference type="Pfam" id="PF01934">
    <property type="entry name" value="HepT-like"/>
    <property type="match status" value="1"/>
</dbReference>
<proteinExistence type="inferred from homology"/>